<evidence type="ECO:0000256" key="1">
    <source>
        <dbReference type="SAM" id="SignalP"/>
    </source>
</evidence>
<reference evidence="2 3" key="1">
    <citation type="submission" date="2013-11" db="EMBL/GenBank/DDBJ databases">
        <title>Genome sequencing of Stegodyphus mimosarum.</title>
        <authorList>
            <person name="Bechsgaard J."/>
        </authorList>
    </citation>
    <scope>NUCLEOTIDE SEQUENCE [LARGE SCALE GENOMIC DNA]</scope>
</reference>
<feature type="chain" id="PRO_5001830146" evidence="1">
    <location>
        <begin position="22"/>
        <end position="63"/>
    </location>
</feature>
<dbReference type="Proteomes" id="UP000054359">
    <property type="component" value="Unassembled WGS sequence"/>
</dbReference>
<name>A0A087TZT6_STEMI</name>
<sequence length="63" mass="7231">MLKTIGFKIILCIFIFVNIAAQELNPNTESLFETDDILKNLEFSQHSESADARKFLEIKQQAD</sequence>
<feature type="non-terminal residue" evidence="2">
    <location>
        <position position="63"/>
    </location>
</feature>
<keyword evidence="1" id="KW-0732">Signal</keyword>
<feature type="signal peptide" evidence="1">
    <location>
        <begin position="1"/>
        <end position="21"/>
    </location>
</feature>
<dbReference type="AlphaFoldDB" id="A0A087TZT6"/>
<evidence type="ECO:0000313" key="3">
    <source>
        <dbReference type="Proteomes" id="UP000054359"/>
    </source>
</evidence>
<dbReference type="EMBL" id="KK117498">
    <property type="protein sequence ID" value="KFM70625.1"/>
    <property type="molecule type" value="Genomic_DNA"/>
</dbReference>
<keyword evidence="3" id="KW-1185">Reference proteome</keyword>
<gene>
    <name evidence="2" type="ORF">X975_12919</name>
</gene>
<evidence type="ECO:0000313" key="2">
    <source>
        <dbReference type="EMBL" id="KFM70625.1"/>
    </source>
</evidence>
<protein>
    <submittedName>
        <fullName evidence="2">Uncharacterized protein</fullName>
    </submittedName>
</protein>
<proteinExistence type="predicted"/>
<accession>A0A087TZT6</accession>
<organism evidence="2 3">
    <name type="scientific">Stegodyphus mimosarum</name>
    <name type="common">African social velvet spider</name>
    <dbReference type="NCBI Taxonomy" id="407821"/>
    <lineage>
        <taxon>Eukaryota</taxon>
        <taxon>Metazoa</taxon>
        <taxon>Ecdysozoa</taxon>
        <taxon>Arthropoda</taxon>
        <taxon>Chelicerata</taxon>
        <taxon>Arachnida</taxon>
        <taxon>Araneae</taxon>
        <taxon>Araneomorphae</taxon>
        <taxon>Entelegynae</taxon>
        <taxon>Eresoidea</taxon>
        <taxon>Eresidae</taxon>
        <taxon>Stegodyphus</taxon>
    </lineage>
</organism>